<reference evidence="5" key="1">
    <citation type="submission" date="2021-04" db="EMBL/GenBank/DDBJ databases">
        <authorList>
            <person name="Yoon J."/>
        </authorList>
    </citation>
    <scope>NUCLEOTIDE SEQUENCE</scope>
    <source>
        <strain evidence="5">KMU-90</strain>
    </source>
</reference>
<name>A0A8J7WGJ9_9RHOB</name>
<dbReference type="SUPFAM" id="SSF51161">
    <property type="entry name" value="Trimeric LpxA-like enzymes"/>
    <property type="match status" value="1"/>
</dbReference>
<dbReference type="PROSITE" id="PS00101">
    <property type="entry name" value="HEXAPEP_TRANSFERASES"/>
    <property type="match status" value="1"/>
</dbReference>
<dbReference type="InterPro" id="IPR051159">
    <property type="entry name" value="Hexapeptide_acetyltransf"/>
</dbReference>
<evidence type="ECO:0000256" key="3">
    <source>
        <dbReference type="ARBA" id="ARBA00023315"/>
    </source>
</evidence>
<protein>
    <submittedName>
        <fullName evidence="5">Acyltransferase</fullName>
    </submittedName>
</protein>
<dbReference type="Gene3D" id="2.160.10.10">
    <property type="entry name" value="Hexapeptide repeat proteins"/>
    <property type="match status" value="1"/>
</dbReference>
<evidence type="ECO:0000256" key="2">
    <source>
        <dbReference type="ARBA" id="ARBA00022737"/>
    </source>
</evidence>
<comment type="caution">
    <text evidence="5">The sequence shown here is derived from an EMBL/GenBank/DDBJ whole genome shotgun (WGS) entry which is preliminary data.</text>
</comment>
<dbReference type="PANTHER" id="PTHR23416">
    <property type="entry name" value="SIALIC ACID SYNTHASE-RELATED"/>
    <property type="match status" value="1"/>
</dbReference>
<dbReference type="EMBL" id="JAGTUU010000004">
    <property type="protein sequence ID" value="MBS0124931.1"/>
    <property type="molecule type" value="Genomic_DNA"/>
</dbReference>
<feature type="region of interest" description="Disordered" evidence="4">
    <location>
        <begin position="186"/>
        <end position="206"/>
    </location>
</feature>
<dbReference type="InterPro" id="IPR001451">
    <property type="entry name" value="Hexapep"/>
</dbReference>
<keyword evidence="3 5" id="KW-0012">Acyltransferase</keyword>
<sequence>MLTLERFVERVAQGIVSRLARLRYRRFLEVGGPLSIGRNVVMRSFQGGQEGRKSQLRLVTAGHNTIGVGVVIQGTGRLFLGEKTFVGDYAVIGCNAVITVGRDVMIAQAVTIRDTDHAFDRTDIPMNRQGITTAPILIGDDVWIGHGAAILKGVTIGTGAIVAAGAVVTRDVAPYDIVGGVPARVIGHRRTDDSPSETAQDAESRT</sequence>
<organism evidence="5 6">
    <name type="scientific">Thetidibacter halocola</name>
    <dbReference type="NCBI Taxonomy" id="2827239"/>
    <lineage>
        <taxon>Bacteria</taxon>
        <taxon>Pseudomonadati</taxon>
        <taxon>Pseudomonadota</taxon>
        <taxon>Alphaproteobacteria</taxon>
        <taxon>Rhodobacterales</taxon>
        <taxon>Roseobacteraceae</taxon>
        <taxon>Thetidibacter</taxon>
    </lineage>
</organism>
<dbReference type="Pfam" id="PF00132">
    <property type="entry name" value="Hexapep"/>
    <property type="match status" value="1"/>
</dbReference>
<gene>
    <name evidence="5" type="ORF">KB874_12560</name>
</gene>
<evidence type="ECO:0000256" key="1">
    <source>
        <dbReference type="ARBA" id="ARBA00022679"/>
    </source>
</evidence>
<evidence type="ECO:0000313" key="6">
    <source>
        <dbReference type="Proteomes" id="UP000681356"/>
    </source>
</evidence>
<keyword evidence="2" id="KW-0677">Repeat</keyword>
<feature type="compositionally biased region" description="Polar residues" evidence="4">
    <location>
        <begin position="196"/>
        <end position="206"/>
    </location>
</feature>
<dbReference type="AlphaFoldDB" id="A0A8J7WGJ9"/>
<dbReference type="Proteomes" id="UP000681356">
    <property type="component" value="Unassembled WGS sequence"/>
</dbReference>
<evidence type="ECO:0000313" key="5">
    <source>
        <dbReference type="EMBL" id="MBS0124931.1"/>
    </source>
</evidence>
<proteinExistence type="predicted"/>
<accession>A0A8J7WGJ9</accession>
<dbReference type="PANTHER" id="PTHR23416:SF78">
    <property type="entry name" value="LIPOPOLYSACCHARIDE BIOSYNTHESIS O-ACETYL TRANSFERASE WBBJ-RELATED"/>
    <property type="match status" value="1"/>
</dbReference>
<dbReference type="CDD" id="cd04647">
    <property type="entry name" value="LbH_MAT_like"/>
    <property type="match status" value="1"/>
</dbReference>
<dbReference type="GO" id="GO:0016746">
    <property type="term" value="F:acyltransferase activity"/>
    <property type="evidence" value="ECO:0007669"/>
    <property type="project" value="UniProtKB-KW"/>
</dbReference>
<evidence type="ECO:0000256" key="4">
    <source>
        <dbReference type="SAM" id="MobiDB-lite"/>
    </source>
</evidence>
<dbReference type="InterPro" id="IPR018357">
    <property type="entry name" value="Hexapep_transf_CS"/>
</dbReference>
<dbReference type="InterPro" id="IPR011004">
    <property type="entry name" value="Trimer_LpxA-like_sf"/>
</dbReference>
<keyword evidence="1" id="KW-0808">Transferase</keyword>
<keyword evidence="6" id="KW-1185">Reference proteome</keyword>